<dbReference type="PANTHER" id="PTHR11733">
    <property type="entry name" value="ZINC METALLOPROTEASE FAMILY M13 NEPRILYSIN-RELATED"/>
    <property type="match status" value="1"/>
</dbReference>
<dbReference type="InterPro" id="IPR018497">
    <property type="entry name" value="Peptidase_M13_C"/>
</dbReference>
<dbReference type="EMBL" id="NCKV01032302">
    <property type="protein sequence ID" value="RWS18933.1"/>
    <property type="molecule type" value="Genomic_DNA"/>
</dbReference>
<dbReference type="GO" id="GO:0004222">
    <property type="term" value="F:metalloendopeptidase activity"/>
    <property type="evidence" value="ECO:0007669"/>
    <property type="project" value="InterPro"/>
</dbReference>
<keyword evidence="3" id="KW-1185">Reference proteome</keyword>
<feature type="domain" description="Peptidase M13 C-terminal" evidence="1">
    <location>
        <begin position="18"/>
        <end position="88"/>
    </location>
</feature>
<feature type="non-terminal residue" evidence="2">
    <location>
        <position position="1"/>
    </location>
</feature>
<dbReference type="AlphaFoldDB" id="A0A443RUB0"/>
<protein>
    <recommendedName>
        <fullName evidence="1">Peptidase M13 C-terminal domain-containing protein</fullName>
    </recommendedName>
</protein>
<dbReference type="STRING" id="299467.A0A443RUB0"/>
<dbReference type="InterPro" id="IPR000718">
    <property type="entry name" value="Peptidase_M13"/>
</dbReference>
<comment type="caution">
    <text evidence="2">The sequence shown here is derived from an EMBL/GenBank/DDBJ whole genome shotgun (WGS) entry which is preliminary data.</text>
</comment>
<evidence type="ECO:0000313" key="3">
    <source>
        <dbReference type="Proteomes" id="UP000288716"/>
    </source>
</evidence>
<gene>
    <name evidence="2" type="ORF">B4U80_14529</name>
</gene>
<dbReference type="GO" id="GO:0016485">
    <property type="term" value="P:protein processing"/>
    <property type="evidence" value="ECO:0007669"/>
    <property type="project" value="TreeGrafter"/>
</dbReference>
<dbReference type="OrthoDB" id="6481976at2759"/>
<dbReference type="PANTHER" id="PTHR11733:SF133">
    <property type="entry name" value="PHOSPHATE-REGULATING NEUTRAL ENDOPEPTIDASE PHEX"/>
    <property type="match status" value="1"/>
</dbReference>
<organism evidence="2 3">
    <name type="scientific">Leptotrombidium deliense</name>
    <dbReference type="NCBI Taxonomy" id="299467"/>
    <lineage>
        <taxon>Eukaryota</taxon>
        <taxon>Metazoa</taxon>
        <taxon>Ecdysozoa</taxon>
        <taxon>Arthropoda</taxon>
        <taxon>Chelicerata</taxon>
        <taxon>Arachnida</taxon>
        <taxon>Acari</taxon>
        <taxon>Acariformes</taxon>
        <taxon>Trombidiformes</taxon>
        <taxon>Prostigmata</taxon>
        <taxon>Anystina</taxon>
        <taxon>Parasitengona</taxon>
        <taxon>Trombiculoidea</taxon>
        <taxon>Trombiculidae</taxon>
        <taxon>Leptotrombidium</taxon>
    </lineage>
</organism>
<dbReference type="InterPro" id="IPR024079">
    <property type="entry name" value="MetalloPept_cat_dom_sf"/>
</dbReference>
<sequence>TFKRMIRNGKCDLCEDSVSEFTNNQLFWITYAQFNCENTNKEYELQIVLSDPHPLGEFRVIGPSSDNVDFAKSFKCGESTTMNPVEKCVFL</sequence>
<dbReference type="Pfam" id="PF01431">
    <property type="entry name" value="Peptidase_M13"/>
    <property type="match status" value="1"/>
</dbReference>
<name>A0A443RUB0_9ACAR</name>
<proteinExistence type="predicted"/>
<evidence type="ECO:0000313" key="2">
    <source>
        <dbReference type="EMBL" id="RWS18933.1"/>
    </source>
</evidence>
<dbReference type="SUPFAM" id="SSF55486">
    <property type="entry name" value="Metalloproteases ('zincins'), catalytic domain"/>
    <property type="match status" value="1"/>
</dbReference>
<dbReference type="Gene3D" id="3.40.390.10">
    <property type="entry name" value="Collagenase (Catalytic Domain)"/>
    <property type="match status" value="1"/>
</dbReference>
<dbReference type="GO" id="GO:0005886">
    <property type="term" value="C:plasma membrane"/>
    <property type="evidence" value="ECO:0007669"/>
    <property type="project" value="TreeGrafter"/>
</dbReference>
<evidence type="ECO:0000259" key="1">
    <source>
        <dbReference type="Pfam" id="PF01431"/>
    </source>
</evidence>
<accession>A0A443RUB0</accession>
<dbReference type="Proteomes" id="UP000288716">
    <property type="component" value="Unassembled WGS sequence"/>
</dbReference>
<dbReference type="VEuPathDB" id="VectorBase:LDEU013107"/>
<reference evidence="2 3" key="1">
    <citation type="journal article" date="2018" name="Gigascience">
        <title>Genomes of trombidid mites reveal novel predicted allergens and laterally-transferred genes associated with secondary metabolism.</title>
        <authorList>
            <person name="Dong X."/>
            <person name="Chaisiri K."/>
            <person name="Xia D."/>
            <person name="Armstrong S.D."/>
            <person name="Fang Y."/>
            <person name="Donnelly M.J."/>
            <person name="Kadowaki T."/>
            <person name="McGarry J.W."/>
            <person name="Darby A.C."/>
            <person name="Makepeace B.L."/>
        </authorList>
    </citation>
    <scope>NUCLEOTIDE SEQUENCE [LARGE SCALE GENOMIC DNA]</scope>
    <source>
        <strain evidence="2">UoL-UT</strain>
    </source>
</reference>
<dbReference type="PROSITE" id="PS51885">
    <property type="entry name" value="NEPRILYSIN"/>
    <property type="match status" value="1"/>
</dbReference>